<dbReference type="EMBL" id="JAQQWP010000012">
    <property type="protein sequence ID" value="KAK8092784.1"/>
    <property type="molecule type" value="Genomic_DNA"/>
</dbReference>
<dbReference type="PANTHER" id="PTHR43157">
    <property type="entry name" value="PHOSPHATIDYLINOSITOL-GLYCAN BIOSYNTHESIS CLASS F PROTEIN-RELATED"/>
    <property type="match status" value="1"/>
</dbReference>
<dbReference type="GO" id="GO:0016491">
    <property type="term" value="F:oxidoreductase activity"/>
    <property type="evidence" value="ECO:0007669"/>
    <property type="project" value="UniProtKB-KW"/>
</dbReference>
<evidence type="ECO:0000313" key="3">
    <source>
        <dbReference type="Proteomes" id="UP001392437"/>
    </source>
</evidence>
<dbReference type="Proteomes" id="UP001392437">
    <property type="component" value="Unassembled WGS sequence"/>
</dbReference>
<dbReference type="PANTHER" id="PTHR43157:SF31">
    <property type="entry name" value="PHOSPHATIDYLINOSITOL-GLYCAN BIOSYNTHESIS CLASS F PROTEIN"/>
    <property type="match status" value="1"/>
</dbReference>
<name>A0AAW0Q4Q3_9PEZI</name>
<evidence type="ECO:0000256" key="1">
    <source>
        <dbReference type="ARBA" id="ARBA00023002"/>
    </source>
</evidence>
<keyword evidence="3" id="KW-1185">Reference proteome</keyword>
<dbReference type="AlphaFoldDB" id="A0AAW0Q4Q3"/>
<keyword evidence="1" id="KW-0560">Oxidoreductase</keyword>
<evidence type="ECO:0000313" key="2">
    <source>
        <dbReference type="EMBL" id="KAK8092784.1"/>
    </source>
</evidence>
<accession>A0AAW0Q4Q3</accession>
<dbReference type="InterPro" id="IPR036291">
    <property type="entry name" value="NAD(P)-bd_dom_sf"/>
</dbReference>
<dbReference type="InterPro" id="IPR002347">
    <property type="entry name" value="SDR_fam"/>
</dbReference>
<comment type="caution">
    <text evidence="2">The sequence shown here is derived from an EMBL/GenBank/DDBJ whole genome shotgun (WGS) entry which is preliminary data.</text>
</comment>
<evidence type="ECO:0008006" key="4">
    <source>
        <dbReference type="Google" id="ProtNLM"/>
    </source>
</evidence>
<protein>
    <recommendedName>
        <fullName evidence="4">NAD(P)-dependent dehydrogenase, short-chain alcohol dehydrogenase family</fullName>
    </recommendedName>
</protein>
<dbReference type="Pfam" id="PF00106">
    <property type="entry name" value="adh_short"/>
    <property type="match status" value="1"/>
</dbReference>
<proteinExistence type="predicted"/>
<dbReference type="PRINTS" id="PR00081">
    <property type="entry name" value="GDHRDH"/>
</dbReference>
<sequence length="301" mass="32845">MANAAKTIVATGATSGLGFELVKQLLAQPQPYKFILGARDAPRAQAAYDALQYDGARHSLTVLPLELADLATVKAFARQVLQKLRQDGDDPIDYLLLNAAMARQDDAPGPGPSRWSDSYLVNHLSQHYLTHLLRPKLEASGSRIVVVSSGAIRGVTDTSHLDEDNKRHPTSERSVYSATKFTQLLGAHWWRRALQPTGCTVVAVSPGMIPGTGLPRYVKPGQQGPDPKHPDAKDVPTGARSILAALAVRDGDLPTDPDRLFLTSWGEWWPTDVYGLSLDREVQDKWCPGVEQIEREEGISA</sequence>
<organism evidence="2 3">
    <name type="scientific">Apiospora kogelbergensis</name>
    <dbReference type="NCBI Taxonomy" id="1337665"/>
    <lineage>
        <taxon>Eukaryota</taxon>
        <taxon>Fungi</taxon>
        <taxon>Dikarya</taxon>
        <taxon>Ascomycota</taxon>
        <taxon>Pezizomycotina</taxon>
        <taxon>Sordariomycetes</taxon>
        <taxon>Xylariomycetidae</taxon>
        <taxon>Amphisphaeriales</taxon>
        <taxon>Apiosporaceae</taxon>
        <taxon>Apiospora</taxon>
    </lineage>
</organism>
<dbReference type="Gene3D" id="3.40.50.720">
    <property type="entry name" value="NAD(P)-binding Rossmann-like Domain"/>
    <property type="match status" value="1"/>
</dbReference>
<gene>
    <name evidence="2" type="ORF">PG999_014371</name>
</gene>
<reference evidence="2 3" key="1">
    <citation type="submission" date="2023-01" db="EMBL/GenBank/DDBJ databases">
        <title>Analysis of 21 Apiospora genomes using comparative genomics revels a genus with tremendous synthesis potential of carbohydrate active enzymes and secondary metabolites.</title>
        <authorList>
            <person name="Sorensen T."/>
        </authorList>
    </citation>
    <scope>NUCLEOTIDE SEQUENCE [LARGE SCALE GENOMIC DNA]</scope>
    <source>
        <strain evidence="2 3">CBS 117206</strain>
    </source>
</reference>
<dbReference type="SUPFAM" id="SSF51735">
    <property type="entry name" value="NAD(P)-binding Rossmann-fold domains"/>
    <property type="match status" value="1"/>
</dbReference>